<gene>
    <name evidence="1" type="ORF">J2W48_001914</name>
</gene>
<dbReference type="InterPro" id="IPR035069">
    <property type="entry name" value="TTHA1013/TTHA0281-like"/>
</dbReference>
<dbReference type="EMBL" id="JAVDWQ010000005">
    <property type="protein sequence ID" value="MDR7209975.1"/>
    <property type="molecule type" value="Genomic_DNA"/>
</dbReference>
<accession>A0ABU1Y6W3</accession>
<reference evidence="1 2" key="1">
    <citation type="submission" date="2023-07" db="EMBL/GenBank/DDBJ databases">
        <title>Sorghum-associated microbial communities from plants grown in Nebraska, USA.</title>
        <authorList>
            <person name="Schachtman D."/>
        </authorList>
    </citation>
    <scope>NUCLEOTIDE SEQUENCE [LARGE SCALE GENOMIC DNA]</scope>
    <source>
        <strain evidence="1 2">4129</strain>
    </source>
</reference>
<name>A0ABU1Y6W3_9FLAO</name>
<dbReference type="PANTHER" id="PTHR34504">
    <property type="entry name" value="ANTITOXIN HICB"/>
    <property type="match status" value="1"/>
</dbReference>
<comment type="caution">
    <text evidence="1">The sequence shown here is derived from an EMBL/GenBank/DDBJ whole genome shotgun (WGS) entry which is preliminary data.</text>
</comment>
<protein>
    <submittedName>
        <fullName evidence="1">RNase H-like HicB family nuclease</fullName>
    </submittedName>
</protein>
<evidence type="ECO:0000313" key="2">
    <source>
        <dbReference type="Proteomes" id="UP001269081"/>
    </source>
</evidence>
<keyword evidence="2" id="KW-1185">Reference proteome</keyword>
<dbReference type="InterPro" id="IPR051404">
    <property type="entry name" value="TA_system_antitoxin"/>
</dbReference>
<dbReference type="Gene3D" id="3.30.160.250">
    <property type="match status" value="1"/>
</dbReference>
<evidence type="ECO:0000313" key="1">
    <source>
        <dbReference type="EMBL" id="MDR7209975.1"/>
    </source>
</evidence>
<dbReference type="SUPFAM" id="SSF143100">
    <property type="entry name" value="TTHA1013/TTHA0281-like"/>
    <property type="match status" value="1"/>
</dbReference>
<sequence length="163" mass="19007">MQDLNSPVFFLIFHNKKKKKYFTKKMTNKQTITVVIEKTETGFSAYAVDFSGMATVGETFSELKENIQEVFEMQIEYLQENDPSIKQENFEINYNIDLEQFFEYFSVINKTAFAERYAKVNPSLFRQYTKGLTSLSSDKLKQISDGLHKLADELNDLTFAELK</sequence>
<proteinExistence type="predicted"/>
<dbReference type="Proteomes" id="UP001269081">
    <property type="component" value="Unassembled WGS sequence"/>
</dbReference>
<dbReference type="PANTHER" id="PTHR34504:SF2">
    <property type="entry name" value="UPF0150 PROTEIN SSL0259"/>
    <property type="match status" value="1"/>
</dbReference>
<dbReference type="RefSeq" id="WP_310280619.1">
    <property type="nucleotide sequence ID" value="NZ_JAVDWQ010000005.1"/>
</dbReference>
<organism evidence="1 2">
    <name type="scientific">Flavobacterium piscis</name>
    <dbReference type="NCBI Taxonomy" id="1114874"/>
    <lineage>
        <taxon>Bacteria</taxon>
        <taxon>Pseudomonadati</taxon>
        <taxon>Bacteroidota</taxon>
        <taxon>Flavobacteriia</taxon>
        <taxon>Flavobacteriales</taxon>
        <taxon>Flavobacteriaceae</taxon>
        <taxon>Flavobacterium</taxon>
    </lineage>
</organism>